<name>K1TPB7_9ZZZZ</name>
<sequence length="196" mass="21042">MLARLFARRYLFSRQSRSVVNLISGLSVAAVSMPVAAMIILLSVFNGFETLVKSMYSAFDADLTAAPRTGQTFVLSQVDTAALARIPGVASFSFLLEQSALLEHGDRQATATVRGVDDAYTGVFPLGEAVTAGEWRVRLGDLEKLVIGQTMAWELGVRSLADADVTLYAVRRGSFSSLLPVGSYARRTEPVGGVFS</sequence>
<reference evidence="3" key="1">
    <citation type="journal article" date="2013" name="Environ. Microbiol.">
        <title>Microbiota from the distal guts of lean and obese adolescents exhibit partial functional redundancy besides clear differences in community structure.</title>
        <authorList>
            <person name="Ferrer M."/>
            <person name="Ruiz A."/>
            <person name="Lanza F."/>
            <person name="Haange S.B."/>
            <person name="Oberbach A."/>
            <person name="Till H."/>
            <person name="Bargiela R."/>
            <person name="Campoy C."/>
            <person name="Segura M.T."/>
            <person name="Richter M."/>
            <person name="von Bergen M."/>
            <person name="Seifert J."/>
            <person name="Suarez A."/>
        </authorList>
    </citation>
    <scope>NUCLEOTIDE SEQUENCE</scope>
</reference>
<feature type="non-terminal residue" evidence="3">
    <location>
        <position position="196"/>
    </location>
</feature>
<dbReference type="GO" id="GO:0098797">
    <property type="term" value="C:plasma membrane protein complex"/>
    <property type="evidence" value="ECO:0007669"/>
    <property type="project" value="TreeGrafter"/>
</dbReference>
<evidence type="ECO:0000259" key="2">
    <source>
        <dbReference type="Pfam" id="PF12704"/>
    </source>
</evidence>
<keyword evidence="1" id="KW-1133">Transmembrane helix</keyword>
<comment type="caution">
    <text evidence="3">The sequence shown here is derived from an EMBL/GenBank/DDBJ whole genome shotgun (WGS) entry which is preliminary data.</text>
</comment>
<dbReference type="GO" id="GO:0044874">
    <property type="term" value="P:lipoprotein localization to outer membrane"/>
    <property type="evidence" value="ECO:0007669"/>
    <property type="project" value="TreeGrafter"/>
</dbReference>
<feature type="domain" description="MacB-like periplasmic core" evidence="2">
    <location>
        <begin position="24"/>
        <end position="154"/>
    </location>
</feature>
<dbReference type="PANTHER" id="PTHR30489:SF0">
    <property type="entry name" value="LIPOPROTEIN-RELEASING SYSTEM TRANSMEMBRANE PROTEIN LOLE"/>
    <property type="match status" value="1"/>
</dbReference>
<dbReference type="InterPro" id="IPR025857">
    <property type="entry name" value="MacB_PCD"/>
</dbReference>
<dbReference type="AlphaFoldDB" id="K1TPB7"/>
<organism evidence="3">
    <name type="scientific">human gut metagenome</name>
    <dbReference type="NCBI Taxonomy" id="408170"/>
    <lineage>
        <taxon>unclassified sequences</taxon>
        <taxon>metagenomes</taxon>
        <taxon>organismal metagenomes</taxon>
    </lineage>
</organism>
<keyword evidence="1" id="KW-0812">Transmembrane</keyword>
<evidence type="ECO:0000313" key="3">
    <source>
        <dbReference type="EMBL" id="EKC71528.1"/>
    </source>
</evidence>
<dbReference type="Pfam" id="PF12704">
    <property type="entry name" value="MacB_PCD"/>
    <property type="match status" value="1"/>
</dbReference>
<keyword evidence="1" id="KW-0472">Membrane</keyword>
<proteinExistence type="predicted"/>
<dbReference type="PANTHER" id="PTHR30489">
    <property type="entry name" value="LIPOPROTEIN-RELEASING SYSTEM TRANSMEMBRANE PROTEIN LOLE"/>
    <property type="match status" value="1"/>
</dbReference>
<feature type="transmembrane region" description="Helical" evidence="1">
    <location>
        <begin position="20"/>
        <end position="45"/>
    </location>
</feature>
<dbReference type="InterPro" id="IPR051447">
    <property type="entry name" value="Lipoprotein-release_system"/>
</dbReference>
<evidence type="ECO:0000256" key="1">
    <source>
        <dbReference type="SAM" id="Phobius"/>
    </source>
</evidence>
<protein>
    <recommendedName>
        <fullName evidence="2">MacB-like periplasmic core domain-containing protein</fullName>
    </recommendedName>
</protein>
<accession>K1TPB7</accession>
<dbReference type="EMBL" id="AJWY01004743">
    <property type="protein sequence ID" value="EKC71528.1"/>
    <property type="molecule type" value="Genomic_DNA"/>
</dbReference>
<gene>
    <name evidence="3" type="ORF">LEA_07215</name>
</gene>